<dbReference type="PANTHER" id="PTHR31223">
    <property type="entry name" value="LOG FAMILY PROTEIN YJL055W"/>
    <property type="match status" value="1"/>
</dbReference>
<evidence type="ECO:0000256" key="2">
    <source>
        <dbReference type="ARBA" id="ARBA00012205"/>
    </source>
</evidence>
<sequence length="207" mass="22065">MPDAKFKRIAVFCGSSKGKTDAYVECARALGAELVKRQIKLVYGGGNVGCMGAIATTVSAGLGEDSVIGVIPGALQPREISGGAIGELIIVPDMHARKAKMCDLADAFIAMPGGFGTLEEILEMLTWQQLGFHAKPVAFLNWNGFFDHLLAFFDHAVSEGFVRQASRGLALQDSNPASLLDKMQAQVAQPSLLDDIREGKLDKSVRG</sequence>
<comment type="catalytic activity">
    <reaction evidence="5 6">
        <text>9-ribosyl-trans-zeatin 5'-phosphate + H2O = trans-zeatin + D-ribose 5-phosphate</text>
        <dbReference type="Rhea" id="RHEA:48564"/>
        <dbReference type="ChEBI" id="CHEBI:15377"/>
        <dbReference type="ChEBI" id="CHEBI:16522"/>
        <dbReference type="ChEBI" id="CHEBI:78346"/>
        <dbReference type="ChEBI" id="CHEBI:87947"/>
        <dbReference type="EC" id="3.2.2.n1"/>
    </reaction>
</comment>
<evidence type="ECO:0000313" key="8">
    <source>
        <dbReference type="Proteomes" id="UP001465755"/>
    </source>
</evidence>
<comment type="catalytic activity">
    <reaction evidence="4 6">
        <text>N(6)-(dimethylallyl)adenosine 5'-phosphate + H2O = N(6)-dimethylallyladenine + D-ribose 5-phosphate</text>
        <dbReference type="Rhea" id="RHEA:48560"/>
        <dbReference type="ChEBI" id="CHEBI:15377"/>
        <dbReference type="ChEBI" id="CHEBI:17660"/>
        <dbReference type="ChEBI" id="CHEBI:57526"/>
        <dbReference type="ChEBI" id="CHEBI:78346"/>
        <dbReference type="EC" id="3.2.2.n1"/>
    </reaction>
</comment>
<keyword evidence="6" id="KW-0378">Hydrolase</keyword>
<name>A0AAW1PE03_9CHLO</name>
<dbReference type="NCBIfam" id="TIGR00730">
    <property type="entry name" value="Rossman fold protein, TIGR00730 family"/>
    <property type="match status" value="1"/>
</dbReference>
<dbReference type="Proteomes" id="UP001465755">
    <property type="component" value="Unassembled WGS sequence"/>
</dbReference>
<dbReference type="Gene3D" id="3.40.50.450">
    <property type="match status" value="1"/>
</dbReference>
<gene>
    <name evidence="7" type="ORF">WJX73_010267</name>
</gene>
<comment type="function">
    <text evidence="6">Cytokinin-activating enzyme working in the direct activation pathway. Phosphoribohydrolase that converts inactive cytokinin nucleotides to the biologically active free-base forms.</text>
</comment>
<accession>A0AAW1PE03</accession>
<dbReference type="Pfam" id="PF03641">
    <property type="entry name" value="Lysine_decarbox"/>
    <property type="match status" value="1"/>
</dbReference>
<proteinExistence type="inferred from homology"/>
<dbReference type="GO" id="GO:0016799">
    <property type="term" value="F:hydrolase activity, hydrolyzing N-glycosyl compounds"/>
    <property type="evidence" value="ECO:0007669"/>
    <property type="project" value="TreeGrafter"/>
</dbReference>
<dbReference type="EMBL" id="JALJOQ010000035">
    <property type="protein sequence ID" value="KAK9806701.1"/>
    <property type="molecule type" value="Genomic_DNA"/>
</dbReference>
<organism evidence="7 8">
    <name type="scientific">Symbiochloris irregularis</name>
    <dbReference type="NCBI Taxonomy" id="706552"/>
    <lineage>
        <taxon>Eukaryota</taxon>
        <taxon>Viridiplantae</taxon>
        <taxon>Chlorophyta</taxon>
        <taxon>core chlorophytes</taxon>
        <taxon>Trebouxiophyceae</taxon>
        <taxon>Trebouxiales</taxon>
        <taxon>Trebouxiaceae</taxon>
        <taxon>Symbiochloris</taxon>
    </lineage>
</organism>
<evidence type="ECO:0000256" key="1">
    <source>
        <dbReference type="ARBA" id="ARBA00006763"/>
    </source>
</evidence>
<dbReference type="GO" id="GO:0005634">
    <property type="term" value="C:nucleus"/>
    <property type="evidence" value="ECO:0007669"/>
    <property type="project" value="TreeGrafter"/>
</dbReference>
<dbReference type="SUPFAM" id="SSF102405">
    <property type="entry name" value="MCP/YpsA-like"/>
    <property type="match status" value="1"/>
</dbReference>
<dbReference type="GO" id="GO:0009691">
    <property type="term" value="P:cytokinin biosynthetic process"/>
    <property type="evidence" value="ECO:0007669"/>
    <property type="project" value="UniProtKB-UniRule"/>
</dbReference>
<keyword evidence="3 6" id="KW-0203">Cytokinin biosynthesis</keyword>
<evidence type="ECO:0000313" key="7">
    <source>
        <dbReference type="EMBL" id="KAK9806701.1"/>
    </source>
</evidence>
<comment type="similarity">
    <text evidence="1 6">Belongs to the LOG family.</text>
</comment>
<protein>
    <recommendedName>
        <fullName evidence="2 6">Cytokinin riboside 5'-monophosphate phosphoribohydrolase</fullName>
        <ecNumber evidence="2 6">3.2.2.n1</ecNumber>
    </recommendedName>
</protein>
<reference evidence="7 8" key="1">
    <citation type="journal article" date="2024" name="Nat. Commun.">
        <title>Phylogenomics reveals the evolutionary origins of lichenization in chlorophyte algae.</title>
        <authorList>
            <person name="Puginier C."/>
            <person name="Libourel C."/>
            <person name="Otte J."/>
            <person name="Skaloud P."/>
            <person name="Haon M."/>
            <person name="Grisel S."/>
            <person name="Petersen M."/>
            <person name="Berrin J.G."/>
            <person name="Delaux P.M."/>
            <person name="Dal Grande F."/>
            <person name="Keller J."/>
        </authorList>
    </citation>
    <scope>NUCLEOTIDE SEQUENCE [LARGE SCALE GENOMIC DNA]</scope>
    <source>
        <strain evidence="7 8">SAG 2036</strain>
    </source>
</reference>
<dbReference type="InterPro" id="IPR005269">
    <property type="entry name" value="LOG"/>
</dbReference>
<evidence type="ECO:0000256" key="5">
    <source>
        <dbReference type="ARBA" id="ARBA00049153"/>
    </source>
</evidence>
<evidence type="ECO:0000256" key="3">
    <source>
        <dbReference type="ARBA" id="ARBA00022712"/>
    </source>
</evidence>
<evidence type="ECO:0000256" key="6">
    <source>
        <dbReference type="RuleBase" id="RU363015"/>
    </source>
</evidence>
<keyword evidence="8" id="KW-1185">Reference proteome</keyword>
<dbReference type="PANTHER" id="PTHR31223:SF70">
    <property type="entry name" value="LOG FAMILY PROTEIN YJL055W"/>
    <property type="match status" value="1"/>
</dbReference>
<dbReference type="GO" id="GO:0005829">
    <property type="term" value="C:cytosol"/>
    <property type="evidence" value="ECO:0007669"/>
    <property type="project" value="TreeGrafter"/>
</dbReference>
<dbReference type="InterPro" id="IPR031100">
    <property type="entry name" value="LOG_fam"/>
</dbReference>
<evidence type="ECO:0000256" key="4">
    <source>
        <dbReference type="ARBA" id="ARBA00047718"/>
    </source>
</evidence>
<comment type="caution">
    <text evidence="7">The sequence shown here is derived from an EMBL/GenBank/DDBJ whole genome shotgun (WGS) entry which is preliminary data.</text>
</comment>
<dbReference type="EC" id="3.2.2.n1" evidence="2 6"/>
<dbReference type="AlphaFoldDB" id="A0AAW1PE03"/>